<proteinExistence type="predicted"/>
<dbReference type="Pfam" id="PF16244">
    <property type="entry name" value="DUF4901"/>
    <property type="match status" value="2"/>
</dbReference>
<dbReference type="RefSeq" id="WP_328275457.1">
    <property type="nucleotide sequence ID" value="NZ_JARTLD010000009.1"/>
</dbReference>
<name>A0ABU6PQW7_9BACL</name>
<accession>A0ABU6PQW7</accession>
<keyword evidence="3" id="KW-1185">Reference proteome</keyword>
<evidence type="ECO:0000313" key="2">
    <source>
        <dbReference type="EMBL" id="MED5016400.1"/>
    </source>
</evidence>
<evidence type="ECO:0000313" key="3">
    <source>
        <dbReference type="Proteomes" id="UP001343257"/>
    </source>
</evidence>
<dbReference type="PROSITE" id="PS51272">
    <property type="entry name" value="SLH"/>
    <property type="match status" value="2"/>
</dbReference>
<dbReference type="EMBL" id="JARTLD010000009">
    <property type="protein sequence ID" value="MED5016400.1"/>
    <property type="molecule type" value="Genomic_DNA"/>
</dbReference>
<dbReference type="Proteomes" id="UP001343257">
    <property type="component" value="Unassembled WGS sequence"/>
</dbReference>
<feature type="domain" description="SLH" evidence="1">
    <location>
        <begin position="734"/>
        <end position="796"/>
    </location>
</feature>
<gene>
    <name evidence="2" type="ORF">P9847_03645</name>
</gene>
<dbReference type="InterPro" id="IPR001119">
    <property type="entry name" value="SLH_dom"/>
</dbReference>
<dbReference type="InterPro" id="IPR032599">
    <property type="entry name" value="YcdB/YcdC_rep_domain"/>
</dbReference>
<feature type="domain" description="SLH" evidence="1">
    <location>
        <begin position="604"/>
        <end position="667"/>
    </location>
</feature>
<dbReference type="Pfam" id="PF00395">
    <property type="entry name" value="SLH"/>
    <property type="match status" value="2"/>
</dbReference>
<protein>
    <submittedName>
        <fullName evidence="2">S-layer homology domain-containing protein</fullName>
    </submittedName>
</protein>
<organism evidence="2 3">
    <name type="scientific">Paenibacillus chibensis</name>
    <dbReference type="NCBI Taxonomy" id="59846"/>
    <lineage>
        <taxon>Bacteria</taxon>
        <taxon>Bacillati</taxon>
        <taxon>Bacillota</taxon>
        <taxon>Bacilli</taxon>
        <taxon>Bacillales</taxon>
        <taxon>Paenibacillaceae</taxon>
        <taxon>Paenibacillus</taxon>
    </lineage>
</organism>
<reference evidence="2 3" key="1">
    <citation type="submission" date="2023-03" db="EMBL/GenBank/DDBJ databases">
        <title>Bacillus Genome Sequencing.</title>
        <authorList>
            <person name="Dunlap C."/>
        </authorList>
    </citation>
    <scope>NUCLEOTIDE SEQUENCE [LARGE SCALE GENOMIC DNA]</scope>
    <source>
        <strain evidence="2 3">NRS-52</strain>
    </source>
</reference>
<evidence type="ECO:0000259" key="1">
    <source>
        <dbReference type="PROSITE" id="PS51272"/>
    </source>
</evidence>
<comment type="caution">
    <text evidence="2">The sequence shown here is derived from an EMBL/GenBank/DDBJ whole genome shotgun (WGS) entry which is preliminary data.</text>
</comment>
<sequence>MKRGKSKTTRQARKGASASTVAKTVLAGTLGISLMPVPVLAGASSAQIAGTTNAVVVTSTVHSNSAEDQSMGGNAKVTKEQAVQTMISLFPILKDYKLENASYSENENSDASGAAWMLNWSVTKGKSSYYFTTNVNAVTGEILNFNQPMNVSNEDSAYYPPEVSKEQAEKAAKDFIRKAAPSISVDNLVTTGNIYGSVKTLLGPVTYSFMYNLKVNGVPTDGEMINISVDGKGRIVSYDRNSYNQKYPSNQTSLSSSEATEAFKKDTSIQLAYVSNNDFYGLGNKSQKDWQLAYIIQPYLLSIDAKTGKKFNPDPAADETAPTDIKYTALPAAKQSFTPHTGQLLTSKEATQRFSDLVPSSKDYSMNAYLTNYWMNTDQQVWNINWNQKDNPMQGENISMNVDAATGQLLNYGRNLYTMSGSPNNKDDKSAAQTSAAISETKAREKAIELVEKYYPDADKVLKLSNQSDVVKSGGKTSFRYVFQRFYNNLPMYNHQVNVTLDSDGKLYSYYTNGVLAKGFEKELDALAAKITPEDAASKIKDGLGAELRYTRSGGYYLDLGFIEPKITLIYAPTFKGARDIPYLNAVTGDFQVYGIPVDNKQDGSVKLPADAISHSASKDLATLLEYDVISPDSDGLLHPDAELTYGDMIMMITKAVYPGQYYYDSGRIGTQFSDVPADSPYAQGVQMFAERGWFRNASGELHPQQKLTRSKLADMIVEILHYDRLAKFYDSAPEVMTLSDAASISNKGAVELVMKLGLMSTKDGKFEPGKVVTKAEAASFLVLLAHIQGKVDSPVTS</sequence>